<feature type="compositionally biased region" description="Polar residues" evidence="1">
    <location>
        <begin position="57"/>
        <end position="82"/>
    </location>
</feature>
<evidence type="ECO:0000313" key="3">
    <source>
        <dbReference type="Proteomes" id="UP000039046"/>
    </source>
</evidence>
<keyword evidence="3" id="KW-1185">Reference proteome</keyword>
<evidence type="ECO:0000256" key="1">
    <source>
        <dbReference type="SAM" id="MobiDB-lite"/>
    </source>
</evidence>
<accession>A0A0A1TB91</accession>
<organism evidence="2 3">
    <name type="scientific">[Torrubiella] hemipterigena</name>
    <dbReference type="NCBI Taxonomy" id="1531966"/>
    <lineage>
        <taxon>Eukaryota</taxon>
        <taxon>Fungi</taxon>
        <taxon>Dikarya</taxon>
        <taxon>Ascomycota</taxon>
        <taxon>Pezizomycotina</taxon>
        <taxon>Sordariomycetes</taxon>
        <taxon>Hypocreomycetidae</taxon>
        <taxon>Hypocreales</taxon>
        <taxon>Clavicipitaceae</taxon>
        <taxon>Clavicipitaceae incertae sedis</taxon>
        <taxon>'Torrubiella' clade</taxon>
    </lineage>
</organism>
<dbReference type="HOGENOM" id="CLU_1176126_0_0_1"/>
<feature type="region of interest" description="Disordered" evidence="1">
    <location>
        <begin position="1"/>
        <end position="95"/>
    </location>
</feature>
<dbReference type="EMBL" id="CDHN01000006">
    <property type="protein sequence ID" value="CEJ94311.1"/>
    <property type="molecule type" value="Genomic_DNA"/>
</dbReference>
<feature type="compositionally biased region" description="Basic and acidic residues" evidence="1">
    <location>
        <begin position="190"/>
        <end position="200"/>
    </location>
</feature>
<evidence type="ECO:0000313" key="2">
    <source>
        <dbReference type="EMBL" id="CEJ94311.1"/>
    </source>
</evidence>
<proteinExistence type="predicted"/>
<protein>
    <submittedName>
        <fullName evidence="2">Uncharacterized protein</fullName>
    </submittedName>
</protein>
<gene>
    <name evidence="2" type="ORF">VHEMI09850</name>
</gene>
<reference evidence="2 3" key="1">
    <citation type="journal article" date="2015" name="Genome Announc.">
        <title>Draft Genome Sequence and Gene Annotation of the Entomopathogenic Fungus Verticillium hemipterigenum.</title>
        <authorList>
            <person name="Horn F."/>
            <person name="Habel A."/>
            <person name="Scharf D.H."/>
            <person name="Dworschak J."/>
            <person name="Brakhage A.A."/>
            <person name="Guthke R."/>
            <person name="Hertweck C."/>
            <person name="Linde J."/>
        </authorList>
    </citation>
    <scope>NUCLEOTIDE SEQUENCE [LARGE SCALE GENOMIC DNA]</scope>
</reference>
<feature type="region of interest" description="Disordered" evidence="1">
    <location>
        <begin position="117"/>
        <end position="200"/>
    </location>
</feature>
<name>A0A0A1TB91_9HYPO</name>
<sequence>MARAPPAHPRDTSRSSSNRDNSESSHSRAKRSPKPLDSSYKPRKRSRLSVGAPEPGSSYQWASSSAQPMTPLTPHGHSQSPGYQPRAFPEEYMPYPQDIGESEQQVYVQPFSQGMEADGIATGRDPTKAGFTSIGSWCEPDSSDRHRRETPTILPAQTPSVSSRREGLLSPSPEPPSPRPGLLSHRYHFHHEGESEQDRINKTWYLEGRAKMDSQLANAMEYINAMRLTAQQKQPK</sequence>
<dbReference type="Proteomes" id="UP000039046">
    <property type="component" value="Unassembled WGS sequence"/>
</dbReference>
<dbReference type="AlphaFoldDB" id="A0A0A1TB91"/>